<keyword evidence="4" id="KW-1185">Reference proteome</keyword>
<accession>A0ABS9L7X5</accession>
<name>A0ABS9L7X5_9MICC</name>
<gene>
    <name evidence="3" type="ORF">LVY72_11815</name>
</gene>
<dbReference type="EMBL" id="JAKLTQ010000007">
    <property type="protein sequence ID" value="MCG2622597.1"/>
    <property type="molecule type" value="Genomic_DNA"/>
</dbReference>
<dbReference type="PANTHER" id="PTHR24321:SF8">
    <property type="entry name" value="ESTRADIOL 17-BETA-DEHYDROGENASE 8-RELATED"/>
    <property type="match status" value="1"/>
</dbReference>
<dbReference type="PRINTS" id="PR00080">
    <property type="entry name" value="SDRFAMILY"/>
</dbReference>
<keyword evidence="2 3" id="KW-0560">Oxidoreductase</keyword>
<dbReference type="InterPro" id="IPR002347">
    <property type="entry name" value="SDR_fam"/>
</dbReference>
<evidence type="ECO:0000256" key="2">
    <source>
        <dbReference type="ARBA" id="ARBA00023002"/>
    </source>
</evidence>
<dbReference type="Pfam" id="PF13561">
    <property type="entry name" value="adh_short_C2"/>
    <property type="match status" value="1"/>
</dbReference>
<dbReference type="PANTHER" id="PTHR24321">
    <property type="entry name" value="DEHYDROGENASES, SHORT CHAIN"/>
    <property type="match status" value="1"/>
</dbReference>
<dbReference type="Gene3D" id="3.40.50.720">
    <property type="entry name" value="NAD(P)-binding Rossmann-like Domain"/>
    <property type="match status" value="1"/>
</dbReference>
<dbReference type="SUPFAM" id="SSF51735">
    <property type="entry name" value="NAD(P)-binding Rossmann-fold domains"/>
    <property type="match status" value="1"/>
</dbReference>
<dbReference type="Proteomes" id="UP001165368">
    <property type="component" value="Unassembled WGS sequence"/>
</dbReference>
<proteinExistence type="inferred from homology"/>
<evidence type="ECO:0000256" key="1">
    <source>
        <dbReference type="ARBA" id="ARBA00006484"/>
    </source>
</evidence>
<comment type="caution">
    <text evidence="3">The sequence shown here is derived from an EMBL/GenBank/DDBJ whole genome shotgun (WGS) entry which is preliminary data.</text>
</comment>
<evidence type="ECO:0000313" key="4">
    <source>
        <dbReference type="Proteomes" id="UP001165368"/>
    </source>
</evidence>
<dbReference type="GO" id="GO:0047936">
    <property type="term" value="F:glucose 1-dehydrogenase [NAD(P)+] activity"/>
    <property type="evidence" value="ECO:0007669"/>
    <property type="project" value="UniProtKB-EC"/>
</dbReference>
<dbReference type="InterPro" id="IPR036291">
    <property type="entry name" value="NAD(P)-bd_dom_sf"/>
</dbReference>
<comment type="similarity">
    <text evidence="1">Belongs to the short-chain dehydrogenases/reductases (SDR) family.</text>
</comment>
<dbReference type="RefSeq" id="WP_237821052.1">
    <property type="nucleotide sequence ID" value="NZ_JAKLTQ010000007.1"/>
</dbReference>
<dbReference type="EC" id="1.1.1.47" evidence="3"/>
<dbReference type="InterPro" id="IPR020904">
    <property type="entry name" value="Sc_DH/Rdtase_CS"/>
</dbReference>
<protein>
    <submittedName>
        <fullName evidence="3">Glucose 1-dehydrogenase</fullName>
        <ecNumber evidence="3">1.1.1.47</ecNumber>
    </submittedName>
</protein>
<dbReference type="PRINTS" id="PR00081">
    <property type="entry name" value="GDHRDH"/>
</dbReference>
<dbReference type="NCBIfam" id="NF005559">
    <property type="entry name" value="PRK07231.1"/>
    <property type="match status" value="1"/>
</dbReference>
<dbReference type="PROSITE" id="PS00061">
    <property type="entry name" value="ADH_SHORT"/>
    <property type="match status" value="1"/>
</dbReference>
<evidence type="ECO:0000313" key="3">
    <source>
        <dbReference type="EMBL" id="MCG2622597.1"/>
    </source>
</evidence>
<reference evidence="3" key="1">
    <citation type="submission" date="2022-01" db="EMBL/GenBank/DDBJ databases">
        <authorList>
            <person name="Jo J.-H."/>
            <person name="Im W.-T."/>
        </authorList>
    </citation>
    <scope>NUCLEOTIDE SEQUENCE</scope>
    <source>
        <strain evidence="3">I2-34</strain>
    </source>
</reference>
<sequence>MTDSQRLAGRIALVTGGSRGQGAAHVRRLAREGATVFFGDVGTEAGAALESEQTSKGLDVRFRRMDVTSADDWSQMLGTIGTEFGRLDILVNNAGILDMRGPEEATEQSWQKTVDVNQKGVFLGIKHSIPLLRESACASIINTSSIFGLIGAADYFAYTASKGAVSAMTKSAAMTYGADGIRVNSIHPGYVSTPMLETEFQALPEGTEEASLAAIPLGRFASPEEIASVVAFLASDDASYITGTEVVIDGGVVAGR</sequence>
<organism evidence="3 4">
    <name type="scientific">Arthrobacter hankyongi</name>
    <dbReference type="NCBI Taxonomy" id="2904801"/>
    <lineage>
        <taxon>Bacteria</taxon>
        <taxon>Bacillati</taxon>
        <taxon>Actinomycetota</taxon>
        <taxon>Actinomycetes</taxon>
        <taxon>Micrococcales</taxon>
        <taxon>Micrococcaceae</taxon>
        <taxon>Arthrobacter</taxon>
    </lineage>
</organism>